<name>A0A0E9UDK1_ANGAN</name>
<organism evidence="1">
    <name type="scientific">Anguilla anguilla</name>
    <name type="common">European freshwater eel</name>
    <name type="synonym">Muraena anguilla</name>
    <dbReference type="NCBI Taxonomy" id="7936"/>
    <lineage>
        <taxon>Eukaryota</taxon>
        <taxon>Metazoa</taxon>
        <taxon>Chordata</taxon>
        <taxon>Craniata</taxon>
        <taxon>Vertebrata</taxon>
        <taxon>Euteleostomi</taxon>
        <taxon>Actinopterygii</taxon>
        <taxon>Neopterygii</taxon>
        <taxon>Teleostei</taxon>
        <taxon>Anguilliformes</taxon>
        <taxon>Anguillidae</taxon>
        <taxon>Anguilla</taxon>
    </lineage>
</organism>
<dbReference type="AlphaFoldDB" id="A0A0E9UDK1"/>
<protein>
    <submittedName>
        <fullName evidence="1">Uncharacterized protein</fullName>
    </submittedName>
</protein>
<accession>A0A0E9UDK1</accession>
<dbReference type="EMBL" id="GBXM01045292">
    <property type="protein sequence ID" value="JAH63285.1"/>
    <property type="molecule type" value="Transcribed_RNA"/>
</dbReference>
<evidence type="ECO:0000313" key="1">
    <source>
        <dbReference type="EMBL" id="JAH63285.1"/>
    </source>
</evidence>
<sequence>MHRFRSDTGLQIPSDA</sequence>
<proteinExistence type="predicted"/>
<reference evidence="1" key="2">
    <citation type="journal article" date="2015" name="Fish Shellfish Immunol.">
        <title>Early steps in the European eel (Anguilla anguilla)-Vibrio vulnificus interaction in the gills: Role of the RtxA13 toxin.</title>
        <authorList>
            <person name="Callol A."/>
            <person name="Pajuelo D."/>
            <person name="Ebbesson L."/>
            <person name="Teles M."/>
            <person name="MacKenzie S."/>
            <person name="Amaro C."/>
        </authorList>
    </citation>
    <scope>NUCLEOTIDE SEQUENCE</scope>
</reference>
<reference evidence="1" key="1">
    <citation type="submission" date="2014-11" db="EMBL/GenBank/DDBJ databases">
        <authorList>
            <person name="Amaro Gonzalez C."/>
        </authorList>
    </citation>
    <scope>NUCLEOTIDE SEQUENCE</scope>
</reference>